<accession>A0A4Q0YND6</accession>
<gene>
    <name evidence="2" type="ORF">CS022_16065</name>
</gene>
<keyword evidence="1" id="KW-1133">Transmembrane helix</keyword>
<dbReference type="EMBL" id="PEIB01000022">
    <property type="protein sequence ID" value="RXJ72346.1"/>
    <property type="molecule type" value="Genomic_DNA"/>
</dbReference>
<protein>
    <submittedName>
        <fullName evidence="2">Uncharacterized protein</fullName>
    </submittedName>
</protein>
<keyword evidence="1" id="KW-0812">Transmembrane</keyword>
<feature type="transmembrane region" description="Helical" evidence="1">
    <location>
        <begin position="6"/>
        <end position="25"/>
    </location>
</feature>
<organism evidence="2 3">
    <name type="scientific">Veronia nyctiphanis</name>
    <dbReference type="NCBI Taxonomy" id="1278244"/>
    <lineage>
        <taxon>Bacteria</taxon>
        <taxon>Pseudomonadati</taxon>
        <taxon>Pseudomonadota</taxon>
        <taxon>Gammaproteobacteria</taxon>
        <taxon>Vibrionales</taxon>
        <taxon>Vibrionaceae</taxon>
        <taxon>Veronia</taxon>
    </lineage>
</organism>
<dbReference type="AlphaFoldDB" id="A0A4Q0YND6"/>
<evidence type="ECO:0000313" key="2">
    <source>
        <dbReference type="EMBL" id="RXJ72346.1"/>
    </source>
</evidence>
<evidence type="ECO:0000313" key="3">
    <source>
        <dbReference type="Proteomes" id="UP000290287"/>
    </source>
</evidence>
<keyword evidence="1" id="KW-0472">Membrane</keyword>
<dbReference type="OrthoDB" id="9793024at2"/>
<dbReference type="Proteomes" id="UP000290287">
    <property type="component" value="Unassembled WGS sequence"/>
</dbReference>
<proteinExistence type="predicted"/>
<keyword evidence="3" id="KW-1185">Reference proteome</keyword>
<comment type="caution">
    <text evidence="2">The sequence shown here is derived from an EMBL/GenBank/DDBJ whole genome shotgun (WGS) entry which is preliminary data.</text>
</comment>
<sequence>MFTNKHVVLAMIVAPILAIIAYFGIDAALSEKPMVAEKGETYQLAARSNCRYTSGLCSLENGDFKLKLKSESLTETTLSLTLTSEFPLQGARMSLGESESAEPIAMSSTDNNGMEWAIEMPAPQGPESMVRLVVKSNDSLYYGESETTFVEYKTFFTESQDK</sequence>
<name>A0A4Q0YND6_9GAMM</name>
<evidence type="ECO:0000256" key="1">
    <source>
        <dbReference type="SAM" id="Phobius"/>
    </source>
</evidence>
<reference evidence="2 3" key="1">
    <citation type="submission" date="2017-10" db="EMBL/GenBank/DDBJ databases">
        <title>Nyctiphanis sp. nov., isolated from the stomach of the euphausiid Nyctiphanes simplex (Hansen, 1911) in the Gulf of California.</title>
        <authorList>
            <person name="Gomez-Gil B."/>
            <person name="Aguilar-Mendez M."/>
            <person name="Lopez-Cortes A."/>
            <person name="Gomez-Gutierrez J."/>
            <person name="Roque A."/>
            <person name="Lang E."/>
            <person name="Gonzalez-Castillo A."/>
        </authorList>
    </citation>
    <scope>NUCLEOTIDE SEQUENCE [LARGE SCALE GENOMIC DNA]</scope>
    <source>
        <strain evidence="2 3">CAIM 600</strain>
    </source>
</reference>
<dbReference type="RefSeq" id="WP_129123126.1">
    <property type="nucleotide sequence ID" value="NZ_PEIB01000022.1"/>
</dbReference>